<dbReference type="Pfam" id="PF00501">
    <property type="entry name" value="AMP-binding"/>
    <property type="match status" value="1"/>
</dbReference>
<proteinExistence type="inferred from homology"/>
<dbReference type="Proteomes" id="UP000597444">
    <property type="component" value="Unassembled WGS sequence"/>
</dbReference>
<dbReference type="SUPFAM" id="SSF56801">
    <property type="entry name" value="Acetyl-CoA synthetase-like"/>
    <property type="match status" value="1"/>
</dbReference>
<evidence type="ECO:0000256" key="3">
    <source>
        <dbReference type="ARBA" id="ARBA00022741"/>
    </source>
</evidence>
<dbReference type="AlphaFoldDB" id="A0A8J3N1K4"/>
<dbReference type="GO" id="GO:0006633">
    <property type="term" value="P:fatty acid biosynthetic process"/>
    <property type="evidence" value="ECO:0007669"/>
    <property type="project" value="TreeGrafter"/>
</dbReference>
<dbReference type="GO" id="GO:0005524">
    <property type="term" value="F:ATP binding"/>
    <property type="evidence" value="ECO:0007669"/>
    <property type="project" value="UniProtKB-KW"/>
</dbReference>
<dbReference type="InterPro" id="IPR000873">
    <property type="entry name" value="AMP-dep_synth/lig_dom"/>
</dbReference>
<reference evidence="6" key="1">
    <citation type="submission" date="2020-10" db="EMBL/GenBank/DDBJ databases">
        <title>Taxonomic study of unclassified bacteria belonging to the class Ktedonobacteria.</title>
        <authorList>
            <person name="Yabe S."/>
            <person name="Wang C.M."/>
            <person name="Zheng Y."/>
            <person name="Sakai Y."/>
            <person name="Cavaletti L."/>
            <person name="Monciardini P."/>
            <person name="Donadio S."/>
        </authorList>
    </citation>
    <scope>NUCLEOTIDE SEQUENCE</scope>
    <source>
        <strain evidence="6">ID150040</strain>
    </source>
</reference>
<gene>
    <name evidence="6" type="ORF">KSF_043150</name>
</gene>
<keyword evidence="2" id="KW-0436">Ligase</keyword>
<comment type="caution">
    <text evidence="6">The sequence shown here is derived from an EMBL/GenBank/DDBJ whole genome shotgun (WGS) entry which is preliminary data.</text>
</comment>
<feature type="domain" description="AMP-dependent synthetase/ligase" evidence="5">
    <location>
        <begin position="37"/>
        <end position="164"/>
    </location>
</feature>
<organism evidence="6 7">
    <name type="scientific">Reticulibacter mediterranei</name>
    <dbReference type="NCBI Taxonomy" id="2778369"/>
    <lineage>
        <taxon>Bacteria</taxon>
        <taxon>Bacillati</taxon>
        <taxon>Chloroflexota</taxon>
        <taxon>Ktedonobacteria</taxon>
        <taxon>Ktedonobacterales</taxon>
        <taxon>Reticulibacteraceae</taxon>
        <taxon>Reticulibacter</taxon>
    </lineage>
</organism>
<keyword evidence="3" id="KW-0547">Nucleotide-binding</keyword>
<keyword evidence="7" id="KW-1185">Reference proteome</keyword>
<dbReference type="EMBL" id="BNJK01000001">
    <property type="protein sequence ID" value="GHO94267.1"/>
    <property type="molecule type" value="Genomic_DNA"/>
</dbReference>
<evidence type="ECO:0000256" key="2">
    <source>
        <dbReference type="ARBA" id="ARBA00022598"/>
    </source>
</evidence>
<evidence type="ECO:0000256" key="4">
    <source>
        <dbReference type="ARBA" id="ARBA00022840"/>
    </source>
</evidence>
<dbReference type="InterPro" id="IPR042099">
    <property type="entry name" value="ANL_N_sf"/>
</dbReference>
<dbReference type="GO" id="GO:0004321">
    <property type="term" value="F:fatty-acyl-CoA synthase activity"/>
    <property type="evidence" value="ECO:0007669"/>
    <property type="project" value="TreeGrafter"/>
</dbReference>
<dbReference type="PANTHER" id="PTHR43605">
    <property type="entry name" value="ACYL-COENZYME A SYNTHETASE"/>
    <property type="match status" value="1"/>
</dbReference>
<keyword evidence="4" id="KW-0067">ATP-binding</keyword>
<dbReference type="Gene3D" id="3.40.50.12780">
    <property type="entry name" value="N-terminal domain of ligase-like"/>
    <property type="match status" value="1"/>
</dbReference>
<evidence type="ECO:0000259" key="5">
    <source>
        <dbReference type="Pfam" id="PF00501"/>
    </source>
</evidence>
<accession>A0A8J3N1K4</accession>
<evidence type="ECO:0000313" key="6">
    <source>
        <dbReference type="EMBL" id="GHO94267.1"/>
    </source>
</evidence>
<evidence type="ECO:0000313" key="7">
    <source>
        <dbReference type="Proteomes" id="UP000597444"/>
    </source>
</evidence>
<dbReference type="PANTHER" id="PTHR43605:SF10">
    <property type="entry name" value="ACYL-COA SYNTHETASE MEDIUM CHAIN FAMILY MEMBER 3"/>
    <property type="match status" value="1"/>
</dbReference>
<protein>
    <recommendedName>
        <fullName evidence="5">AMP-dependent synthetase/ligase domain-containing protein</fullName>
    </recommendedName>
</protein>
<dbReference type="GO" id="GO:0006637">
    <property type="term" value="P:acyl-CoA metabolic process"/>
    <property type="evidence" value="ECO:0007669"/>
    <property type="project" value="TreeGrafter"/>
</dbReference>
<comment type="similarity">
    <text evidence="1">Belongs to the ATP-dependent AMP-binding enzyme family.</text>
</comment>
<sequence length="175" mass="19827">MTTSNTPNMLDYEAERRSFHLEVPEYFNFATDVIGKWAQDPNRLAMMWAGPDGSERHISFTTFAERSNKAANAFAHLGIQKGDAILIMLPRIPEWWESVLALMKLGAIFIPCTTLLTPQDIEHRIHVAEAKGFITDSEGAAKLDQIRTNCPTLRHTVMIEPDADLARREGWTSYH</sequence>
<name>A0A8J3N1K4_9CHLR</name>
<dbReference type="InterPro" id="IPR051087">
    <property type="entry name" value="Mitochondrial_ACSM"/>
</dbReference>
<evidence type="ECO:0000256" key="1">
    <source>
        <dbReference type="ARBA" id="ARBA00006432"/>
    </source>
</evidence>
<dbReference type="GO" id="GO:0015645">
    <property type="term" value="F:fatty acid ligase activity"/>
    <property type="evidence" value="ECO:0007669"/>
    <property type="project" value="TreeGrafter"/>
</dbReference>